<dbReference type="SUPFAM" id="SSF46955">
    <property type="entry name" value="Putative DNA-binding domain"/>
    <property type="match status" value="1"/>
</dbReference>
<reference evidence="2 3" key="1">
    <citation type="submission" date="2017-04" db="EMBL/GenBank/DDBJ databases">
        <authorList>
            <person name="Afonso C.L."/>
            <person name="Miller P.J."/>
            <person name="Scott M.A."/>
            <person name="Spackman E."/>
            <person name="Goraichik I."/>
            <person name="Dimitrov K.M."/>
            <person name="Suarez D.L."/>
            <person name="Swayne D.E."/>
        </authorList>
    </citation>
    <scope>NUCLEOTIDE SEQUENCE [LARGE SCALE GENOMIC DNA]</scope>
    <source>
        <strain evidence="3">XA(T)</strain>
    </source>
</reference>
<protein>
    <submittedName>
        <fullName evidence="2">MerR family transcriptional regulator</fullName>
    </submittedName>
</protein>
<dbReference type="InterPro" id="IPR000551">
    <property type="entry name" value="MerR-type_HTH_dom"/>
</dbReference>
<dbReference type="CDD" id="cd01109">
    <property type="entry name" value="HTH_YyaN"/>
    <property type="match status" value="1"/>
</dbReference>
<dbReference type="InterPro" id="IPR047057">
    <property type="entry name" value="MerR_fam"/>
</dbReference>
<dbReference type="STRING" id="1619308.B5808_07455"/>
<name>A0A1X9LIQ1_9MICO</name>
<dbReference type="PANTHER" id="PTHR30204:SF98">
    <property type="entry name" value="HTH-TYPE TRANSCRIPTIONAL REGULATOR ADHR"/>
    <property type="match status" value="1"/>
</dbReference>
<dbReference type="PROSITE" id="PS00552">
    <property type="entry name" value="HTH_MERR_1"/>
    <property type="match status" value="1"/>
</dbReference>
<evidence type="ECO:0000313" key="2">
    <source>
        <dbReference type="EMBL" id="ARJ05056.1"/>
    </source>
</evidence>
<dbReference type="GO" id="GO:0003677">
    <property type="term" value="F:DNA binding"/>
    <property type="evidence" value="ECO:0007669"/>
    <property type="project" value="UniProtKB-KW"/>
</dbReference>
<gene>
    <name evidence="2" type="ORF">B5808_07455</name>
</gene>
<dbReference type="PANTHER" id="PTHR30204">
    <property type="entry name" value="REDOX-CYCLING DRUG-SENSING TRANSCRIPTIONAL ACTIVATOR SOXR"/>
    <property type="match status" value="1"/>
</dbReference>
<dbReference type="Proteomes" id="UP000192775">
    <property type="component" value="Chromosome"/>
</dbReference>
<evidence type="ECO:0000313" key="3">
    <source>
        <dbReference type="Proteomes" id="UP000192775"/>
    </source>
</evidence>
<dbReference type="InterPro" id="IPR009061">
    <property type="entry name" value="DNA-bd_dom_put_sf"/>
</dbReference>
<dbReference type="EMBL" id="CP020715">
    <property type="protein sequence ID" value="ARJ05056.1"/>
    <property type="molecule type" value="Genomic_DNA"/>
</dbReference>
<proteinExistence type="predicted"/>
<keyword evidence="1" id="KW-0238">DNA-binding</keyword>
<dbReference type="RefSeq" id="WP_085019194.1">
    <property type="nucleotide sequence ID" value="NZ_BMHD01000001.1"/>
</dbReference>
<dbReference type="Gene3D" id="1.10.1660.10">
    <property type="match status" value="1"/>
</dbReference>
<keyword evidence="3" id="KW-1185">Reference proteome</keyword>
<dbReference type="KEGG" id="cphy:B5808_07455"/>
<dbReference type="Pfam" id="PF13411">
    <property type="entry name" value="MerR_1"/>
    <property type="match status" value="1"/>
</dbReference>
<dbReference type="GO" id="GO:0003700">
    <property type="term" value="F:DNA-binding transcription factor activity"/>
    <property type="evidence" value="ECO:0007669"/>
    <property type="project" value="InterPro"/>
</dbReference>
<dbReference type="SMART" id="SM00422">
    <property type="entry name" value="HTH_MERR"/>
    <property type="match status" value="1"/>
</dbReference>
<sequence>MTLTTPSTLSIAEAAELIGVSTHTLRYYEREGLMRDPVARSSATHRRYDEDDIGWLRFITRLRASAMPIARIKQYTVLARQGDDTTEARLDLLRSHRAEVVAQLEEIRHSLEVIDAKIDHYEQSL</sequence>
<evidence type="ECO:0000256" key="1">
    <source>
        <dbReference type="ARBA" id="ARBA00023125"/>
    </source>
</evidence>
<dbReference type="AlphaFoldDB" id="A0A1X9LIQ1"/>
<organism evidence="2 3">
    <name type="scientific">Cnuibacter physcomitrellae</name>
    <dbReference type="NCBI Taxonomy" id="1619308"/>
    <lineage>
        <taxon>Bacteria</taxon>
        <taxon>Bacillati</taxon>
        <taxon>Actinomycetota</taxon>
        <taxon>Actinomycetes</taxon>
        <taxon>Micrococcales</taxon>
        <taxon>Microbacteriaceae</taxon>
        <taxon>Cnuibacter</taxon>
    </lineage>
</organism>
<accession>A0A1X9LIQ1</accession>
<dbReference type="PROSITE" id="PS50937">
    <property type="entry name" value="HTH_MERR_2"/>
    <property type="match status" value="1"/>
</dbReference>